<keyword evidence="4" id="KW-1185">Reference proteome</keyword>
<dbReference type="EMBL" id="JAHRHY010000006">
    <property type="protein sequence ID" value="KAG9068695.1"/>
    <property type="molecule type" value="Genomic_DNA"/>
</dbReference>
<dbReference type="InterPro" id="IPR008936">
    <property type="entry name" value="Rho_GTPase_activation_prot"/>
</dbReference>
<gene>
    <name evidence="3" type="ORF">KI688_010974</name>
</gene>
<accession>A0A9P8BUG8</accession>
<dbReference type="PROSITE" id="PS50238">
    <property type="entry name" value="RHOGAP"/>
    <property type="match status" value="1"/>
</dbReference>
<protein>
    <recommendedName>
        <fullName evidence="2">Rho-GAP domain-containing protein</fullName>
    </recommendedName>
</protein>
<reference evidence="3" key="1">
    <citation type="submission" date="2021-06" db="EMBL/GenBank/DDBJ databases">
        <title>Genome Sequence of Mortierella hyaline Strain SCG-10, a Cold-Adapted, Nitrate-Reducing Fungus Isolated from Soil in Minnesota, USA.</title>
        <authorList>
            <person name="Aldossari N."/>
        </authorList>
    </citation>
    <scope>NUCLEOTIDE SEQUENCE</scope>
    <source>
        <strain evidence="3">SCG-10</strain>
    </source>
</reference>
<evidence type="ECO:0000256" key="1">
    <source>
        <dbReference type="SAM" id="MobiDB-lite"/>
    </source>
</evidence>
<dbReference type="Gene3D" id="1.10.555.10">
    <property type="entry name" value="Rho GTPase activation protein"/>
    <property type="match status" value="1"/>
</dbReference>
<feature type="region of interest" description="Disordered" evidence="1">
    <location>
        <begin position="322"/>
        <end position="344"/>
    </location>
</feature>
<feature type="domain" description="Rho-GAP" evidence="2">
    <location>
        <begin position="16"/>
        <end position="239"/>
    </location>
</feature>
<dbReference type="AlphaFoldDB" id="A0A9P8BUG8"/>
<dbReference type="InterPro" id="IPR000198">
    <property type="entry name" value="RhoGAP_dom"/>
</dbReference>
<dbReference type="SUPFAM" id="SSF48350">
    <property type="entry name" value="GTPase activation domain, GAP"/>
    <property type="match status" value="1"/>
</dbReference>
<comment type="caution">
    <text evidence="3">The sequence shown here is derived from an EMBL/GenBank/DDBJ whole genome shotgun (WGS) entry which is preliminary data.</text>
</comment>
<evidence type="ECO:0000259" key="2">
    <source>
        <dbReference type="PROSITE" id="PS50238"/>
    </source>
</evidence>
<feature type="region of interest" description="Disordered" evidence="1">
    <location>
        <begin position="386"/>
        <end position="420"/>
    </location>
</feature>
<name>A0A9P8BUG8_9FUNG</name>
<organism evidence="3 4">
    <name type="scientific">Linnemannia hyalina</name>
    <dbReference type="NCBI Taxonomy" id="64524"/>
    <lineage>
        <taxon>Eukaryota</taxon>
        <taxon>Fungi</taxon>
        <taxon>Fungi incertae sedis</taxon>
        <taxon>Mucoromycota</taxon>
        <taxon>Mortierellomycotina</taxon>
        <taxon>Mortierellomycetes</taxon>
        <taxon>Mortierellales</taxon>
        <taxon>Mortierellaceae</taxon>
        <taxon>Linnemannia</taxon>
    </lineage>
</organism>
<sequence length="520" mass="58134">MFRLVNKRLASNRELQSLKREFNQCSLPIEFVYRIVVFCVDEIMERGLNHPFILKNPYSPSVVAAMVTLMADPERRDLFSLKCTRIDTVAGVMLAVLKNLREAIVPMEIQEALTSANGAFSNAPSGASTPTATSRIQYRINTVNALLNHPNFPAVNRALLIELLNLSLAILNRSSFNRVKPDMLASILGPHIFASQHATILQHTPQQAYSFGWGVALVNDIKRCSKMFYVLLGGYRREVLGPDEWEFENGLSSASTSTYNMPFLNNIAPLSAPSSGVPLHQWPGSGGISSASLDFNDNRSLYFGQNSQRRLHQSVPHLRMATVSVDSPGGPRTDMSRSSQSRYGMVRNVSTTLTESIRAAAAEEAKGWNLERSNSGSKGPAALEHLRSSQHHQYGSSNSRGSNGWAGRQRRQSAQSIEQRHQELYDQRYRGRAEDNAADELSHAFHRHSLHHQAEVESKIVIPGDDQSRQREEKRLAIEQMIRECRGTGLNFASKENEVVENPTQDQRCNPRQYGALAFY</sequence>
<dbReference type="Proteomes" id="UP000707451">
    <property type="component" value="Unassembled WGS sequence"/>
</dbReference>
<dbReference type="GO" id="GO:0007165">
    <property type="term" value="P:signal transduction"/>
    <property type="evidence" value="ECO:0007669"/>
    <property type="project" value="InterPro"/>
</dbReference>
<evidence type="ECO:0000313" key="3">
    <source>
        <dbReference type="EMBL" id="KAG9068695.1"/>
    </source>
</evidence>
<feature type="compositionally biased region" description="Polar residues" evidence="1">
    <location>
        <begin position="391"/>
        <end position="402"/>
    </location>
</feature>
<dbReference type="OrthoDB" id="2426777at2759"/>
<proteinExistence type="predicted"/>
<dbReference type="Pfam" id="PF00620">
    <property type="entry name" value="RhoGAP"/>
    <property type="match status" value="1"/>
</dbReference>
<evidence type="ECO:0000313" key="4">
    <source>
        <dbReference type="Proteomes" id="UP000707451"/>
    </source>
</evidence>
<dbReference type="SMART" id="SM00324">
    <property type="entry name" value="RhoGAP"/>
    <property type="match status" value="1"/>
</dbReference>